<evidence type="ECO:0000313" key="2">
    <source>
        <dbReference type="EMBL" id="SEL32744.1"/>
    </source>
</evidence>
<dbReference type="EMBL" id="FOAN01000003">
    <property type="protein sequence ID" value="SEL32744.1"/>
    <property type="molecule type" value="Genomic_DNA"/>
</dbReference>
<feature type="compositionally biased region" description="Basic residues" evidence="1">
    <location>
        <begin position="13"/>
        <end position="24"/>
    </location>
</feature>
<dbReference type="Proteomes" id="UP000199664">
    <property type="component" value="Unassembled WGS sequence"/>
</dbReference>
<dbReference type="STRING" id="1036779.SAMN04515666_103423"/>
<reference evidence="3" key="1">
    <citation type="submission" date="2016-10" db="EMBL/GenBank/DDBJ databases">
        <authorList>
            <person name="Varghese N."/>
            <person name="Submissions S."/>
        </authorList>
    </citation>
    <scope>NUCLEOTIDE SEQUENCE [LARGE SCALE GENOMIC DNA]</scope>
    <source>
        <strain evidence="3">LMG 26383,CCUG 61248,R- 45681</strain>
    </source>
</reference>
<feature type="compositionally biased region" description="Gly residues" evidence="1">
    <location>
        <begin position="149"/>
        <end position="158"/>
    </location>
</feature>
<evidence type="ECO:0000256" key="1">
    <source>
        <dbReference type="SAM" id="MobiDB-lite"/>
    </source>
</evidence>
<organism evidence="2 3">
    <name type="scientific">Bosea lupini</name>
    <dbReference type="NCBI Taxonomy" id="1036779"/>
    <lineage>
        <taxon>Bacteria</taxon>
        <taxon>Pseudomonadati</taxon>
        <taxon>Pseudomonadota</taxon>
        <taxon>Alphaproteobacteria</taxon>
        <taxon>Hyphomicrobiales</taxon>
        <taxon>Boseaceae</taxon>
        <taxon>Bosea</taxon>
    </lineage>
</organism>
<gene>
    <name evidence="2" type="ORF">SAMN04515666_103423</name>
</gene>
<protein>
    <submittedName>
        <fullName evidence="2">Uncharacterized protein</fullName>
    </submittedName>
</protein>
<evidence type="ECO:0000313" key="3">
    <source>
        <dbReference type="Proteomes" id="UP000199664"/>
    </source>
</evidence>
<feature type="region of interest" description="Disordered" evidence="1">
    <location>
        <begin position="119"/>
        <end position="202"/>
    </location>
</feature>
<accession>A0A1H7PBE9</accession>
<feature type="region of interest" description="Disordered" evidence="1">
    <location>
        <begin position="1"/>
        <end position="105"/>
    </location>
</feature>
<proteinExistence type="predicted"/>
<name>A0A1H7PBE9_9HYPH</name>
<sequence>MAQQPQSEGGIARRLRLPRPRRQGAHLPARAGGAGLRLCRHPQQQGQDAGRLRRQREAPTGGQVELARRAPGLDQGRPERGATCRFRAGPQRALAIPDPDQQDLRGIEPELGQARRMQLSGLGIEEILPDPEHRPRAGSAQSQRRGEARGGGQVGPGRGVDLMQGGARDPSPQRLIQRGRSERDPLHRRKLARQPRQSEALP</sequence>
<keyword evidence="3" id="KW-1185">Reference proteome</keyword>
<dbReference type="AlphaFoldDB" id="A0A1H7PBE9"/>